<sequence length="92" mass="9559">MHEAIITRGRGQAVQNGGRELLELRVAPSKSDALGGDKGAAPPDGLSALNPTVLQPVGAEIRLFGGTATRHTWSAPRGRIVERRGRGGGRGP</sequence>
<organism evidence="2 3">
    <name type="scientific">Pleurodeles waltl</name>
    <name type="common">Iberian ribbed newt</name>
    <dbReference type="NCBI Taxonomy" id="8319"/>
    <lineage>
        <taxon>Eukaryota</taxon>
        <taxon>Metazoa</taxon>
        <taxon>Chordata</taxon>
        <taxon>Craniata</taxon>
        <taxon>Vertebrata</taxon>
        <taxon>Euteleostomi</taxon>
        <taxon>Amphibia</taxon>
        <taxon>Batrachia</taxon>
        <taxon>Caudata</taxon>
        <taxon>Salamandroidea</taxon>
        <taxon>Salamandridae</taxon>
        <taxon>Pleurodelinae</taxon>
        <taxon>Pleurodeles</taxon>
    </lineage>
</organism>
<reference evidence="2" key="1">
    <citation type="journal article" date="2022" name="bioRxiv">
        <title>Sequencing and chromosome-scale assembly of the giantPleurodeles waltlgenome.</title>
        <authorList>
            <person name="Brown T."/>
            <person name="Elewa A."/>
            <person name="Iarovenko S."/>
            <person name="Subramanian E."/>
            <person name="Araus A.J."/>
            <person name="Petzold A."/>
            <person name="Susuki M."/>
            <person name="Suzuki K.-i.T."/>
            <person name="Hayashi T."/>
            <person name="Toyoda A."/>
            <person name="Oliveira C."/>
            <person name="Osipova E."/>
            <person name="Leigh N.D."/>
            <person name="Simon A."/>
            <person name="Yun M.H."/>
        </authorList>
    </citation>
    <scope>NUCLEOTIDE SEQUENCE</scope>
    <source>
        <strain evidence="2">20211129_DDA</strain>
        <tissue evidence="2">Liver</tissue>
    </source>
</reference>
<evidence type="ECO:0000313" key="2">
    <source>
        <dbReference type="EMBL" id="KAJ1154408.1"/>
    </source>
</evidence>
<keyword evidence="3" id="KW-1185">Reference proteome</keyword>
<gene>
    <name evidence="2" type="ORF">NDU88_007160</name>
</gene>
<feature type="region of interest" description="Disordered" evidence="1">
    <location>
        <begin position="28"/>
        <end position="50"/>
    </location>
</feature>
<evidence type="ECO:0000256" key="1">
    <source>
        <dbReference type="SAM" id="MobiDB-lite"/>
    </source>
</evidence>
<accession>A0AAV7RTZ5</accession>
<protein>
    <submittedName>
        <fullName evidence="2">Uncharacterized protein</fullName>
    </submittedName>
</protein>
<evidence type="ECO:0000313" key="3">
    <source>
        <dbReference type="Proteomes" id="UP001066276"/>
    </source>
</evidence>
<dbReference type="EMBL" id="JANPWB010000009">
    <property type="protein sequence ID" value="KAJ1154408.1"/>
    <property type="molecule type" value="Genomic_DNA"/>
</dbReference>
<dbReference type="Proteomes" id="UP001066276">
    <property type="component" value="Chromosome 5"/>
</dbReference>
<dbReference type="AlphaFoldDB" id="A0AAV7RTZ5"/>
<comment type="caution">
    <text evidence="2">The sequence shown here is derived from an EMBL/GenBank/DDBJ whole genome shotgun (WGS) entry which is preliminary data.</text>
</comment>
<name>A0AAV7RTZ5_PLEWA</name>
<proteinExistence type="predicted"/>